<feature type="compositionally biased region" description="Polar residues" evidence="1">
    <location>
        <begin position="153"/>
        <end position="164"/>
    </location>
</feature>
<reference evidence="2 3" key="1">
    <citation type="submission" date="2018-04" db="EMBL/GenBank/DDBJ databases">
        <authorList>
            <person name="Vogel A."/>
        </authorList>
    </citation>
    <scope>NUCLEOTIDE SEQUENCE [LARGE SCALE GENOMIC DNA]</scope>
</reference>
<accession>A0A484M6N0</accession>
<evidence type="ECO:0000313" key="2">
    <source>
        <dbReference type="EMBL" id="VFQ83686.1"/>
    </source>
</evidence>
<dbReference type="PANTHER" id="PTHR36369:SF1">
    <property type="entry name" value="TRANSMEMBRANE PROTEIN"/>
    <property type="match status" value="1"/>
</dbReference>
<gene>
    <name evidence="2" type="ORF">CCAM_LOCUS25462</name>
</gene>
<name>A0A484M6N0_9ASTE</name>
<feature type="region of interest" description="Disordered" evidence="1">
    <location>
        <begin position="1"/>
        <end position="26"/>
    </location>
</feature>
<evidence type="ECO:0000256" key="1">
    <source>
        <dbReference type="SAM" id="MobiDB-lite"/>
    </source>
</evidence>
<protein>
    <submittedName>
        <fullName evidence="2">Uncharacterized protein</fullName>
    </submittedName>
</protein>
<evidence type="ECO:0000313" key="3">
    <source>
        <dbReference type="Proteomes" id="UP000595140"/>
    </source>
</evidence>
<dbReference type="Proteomes" id="UP000595140">
    <property type="component" value="Unassembled WGS sequence"/>
</dbReference>
<dbReference type="PANTHER" id="PTHR36369">
    <property type="entry name" value="TRANSMEMBRANE PROTEIN"/>
    <property type="match status" value="1"/>
</dbReference>
<dbReference type="EMBL" id="OOIL02002583">
    <property type="protein sequence ID" value="VFQ83686.1"/>
    <property type="molecule type" value="Genomic_DNA"/>
</dbReference>
<feature type="region of interest" description="Disordered" evidence="1">
    <location>
        <begin position="121"/>
        <end position="168"/>
    </location>
</feature>
<organism evidence="2 3">
    <name type="scientific">Cuscuta campestris</name>
    <dbReference type="NCBI Taxonomy" id="132261"/>
    <lineage>
        <taxon>Eukaryota</taxon>
        <taxon>Viridiplantae</taxon>
        <taxon>Streptophyta</taxon>
        <taxon>Embryophyta</taxon>
        <taxon>Tracheophyta</taxon>
        <taxon>Spermatophyta</taxon>
        <taxon>Magnoliopsida</taxon>
        <taxon>eudicotyledons</taxon>
        <taxon>Gunneridae</taxon>
        <taxon>Pentapetalae</taxon>
        <taxon>asterids</taxon>
        <taxon>lamiids</taxon>
        <taxon>Solanales</taxon>
        <taxon>Convolvulaceae</taxon>
        <taxon>Cuscuteae</taxon>
        <taxon>Cuscuta</taxon>
        <taxon>Cuscuta subgen. Grammica</taxon>
        <taxon>Cuscuta sect. Cleistogrammica</taxon>
    </lineage>
</organism>
<sequence length="271" mass="29107">MTCLRKSLGGRPARSGPRMTDPAGAERVPLPRWSPLVLCIGPAKWALVKLGWAVFLFGWIPPFPEMEPINSLATPLDNALAFNNPRLPSHGGFLTALWAWAAVLTAAVGLWRIKSSAMSAQSDPRPEFQNGSSDHPAPPRDIALSSPPPAESSWVSAPDSTSGEAATGVRKGEKFTAYFDGDDAVDGSAGGVDDFYKNRNGGDGEGDGIGLVDEWYQIWEGAIETRNGGAGWYRNQDLTVINGNVVRLWERSRRRRCSTAAAVGVGCVVSW</sequence>
<dbReference type="OrthoDB" id="1921606at2759"/>
<proteinExistence type="predicted"/>
<dbReference type="AlphaFoldDB" id="A0A484M6N0"/>
<keyword evidence="3" id="KW-1185">Reference proteome</keyword>